<dbReference type="RefSeq" id="WP_190825503.1">
    <property type="nucleotide sequence ID" value="NZ_CAWPPI010000013.1"/>
</dbReference>
<keyword evidence="3" id="KW-1185">Reference proteome</keyword>
<reference evidence="2" key="1">
    <citation type="submission" date="2020-09" db="EMBL/GenBank/DDBJ databases">
        <title>Iningainema tapete sp. nov. (Scytonemataceae, Cyanobacteria) from greenhouses in central Florida (USA) produces two types of nodularin with biosynthetic potential for microcystin-LR and anabaenopeptins.</title>
        <authorList>
            <person name="Berthold D.E."/>
            <person name="Lefler F.W."/>
            <person name="Huang I.-S."/>
            <person name="Abdulla H."/>
            <person name="Zimba P.V."/>
            <person name="Laughinghouse H.D. IV."/>
        </authorList>
    </citation>
    <scope>NUCLEOTIDE SEQUENCE</scope>
    <source>
        <strain evidence="2">BLCCT55</strain>
    </source>
</reference>
<accession>A0A8J6XGC9</accession>
<evidence type="ECO:0000313" key="2">
    <source>
        <dbReference type="EMBL" id="MBD2771214.1"/>
    </source>
</evidence>
<proteinExistence type="predicted"/>
<dbReference type="AlphaFoldDB" id="A0A8J6XGC9"/>
<name>A0A8J6XGC9_9CYAN</name>
<protein>
    <submittedName>
        <fullName evidence="2">Uncharacterized protein</fullName>
    </submittedName>
</protein>
<organism evidence="2 3">
    <name type="scientific">Iningainema tapete BLCC-T55</name>
    <dbReference type="NCBI Taxonomy" id="2748662"/>
    <lineage>
        <taxon>Bacteria</taxon>
        <taxon>Bacillati</taxon>
        <taxon>Cyanobacteriota</taxon>
        <taxon>Cyanophyceae</taxon>
        <taxon>Nostocales</taxon>
        <taxon>Scytonemataceae</taxon>
        <taxon>Iningainema tapete</taxon>
    </lineage>
</organism>
<sequence>MTPEIREELKRIQSQLKKPFPAKLHEIRDLPGGGRKWVFLSWQVIRERLDDVCPEWIIDYSEIQYLNNDAICRAAITILGIRKEAIASVPISILSKGGNEMSRGSAADRLAAESLKNAAEQWGVGRYLDDQLFTIKYLWERMKELDDQMAGEVRRLSEQYKIDKGFIKPPIRQQKEEGGLLHALAGIPAPDSKREAHGTKDFVPQASPKNSTQDLYPQNNLVVRQVRSVTGHDVNWIYAQCKLYECDRPGMMPSDVLEKLVADMCADWAVSSGAIPQRDGANTSIQGALEFGKRTGQSIASVALNWLERHKVEVKA</sequence>
<dbReference type="Proteomes" id="UP000629098">
    <property type="component" value="Unassembled WGS sequence"/>
</dbReference>
<dbReference type="EMBL" id="JACXAE010000013">
    <property type="protein sequence ID" value="MBD2771214.1"/>
    <property type="molecule type" value="Genomic_DNA"/>
</dbReference>
<evidence type="ECO:0000256" key="1">
    <source>
        <dbReference type="SAM" id="MobiDB-lite"/>
    </source>
</evidence>
<gene>
    <name evidence="2" type="ORF">ICL16_03500</name>
</gene>
<feature type="region of interest" description="Disordered" evidence="1">
    <location>
        <begin position="192"/>
        <end position="214"/>
    </location>
</feature>
<comment type="caution">
    <text evidence="2">The sequence shown here is derived from an EMBL/GenBank/DDBJ whole genome shotgun (WGS) entry which is preliminary data.</text>
</comment>
<evidence type="ECO:0000313" key="3">
    <source>
        <dbReference type="Proteomes" id="UP000629098"/>
    </source>
</evidence>